<dbReference type="Proteomes" id="UP001500620">
    <property type="component" value="Unassembled WGS sequence"/>
</dbReference>
<evidence type="ECO:0000313" key="3">
    <source>
        <dbReference type="EMBL" id="GAA4260159.1"/>
    </source>
</evidence>
<dbReference type="EMBL" id="BAABAT010000039">
    <property type="protein sequence ID" value="GAA4260159.1"/>
    <property type="molecule type" value="Genomic_DNA"/>
</dbReference>
<keyword evidence="1" id="KW-1133">Transmembrane helix</keyword>
<feature type="transmembrane region" description="Helical" evidence="1">
    <location>
        <begin position="166"/>
        <end position="189"/>
    </location>
</feature>
<sequence>MFTVAPDLSMVPRFGVAGWTIVLVAIGYLVVLTLRGRRALLMLQAARPADPAALVTFYRRNVTRKIGLLPPVALLLLVVPGLRPAHLGLAWPHGPSAGATLGHFAYFVVVILITGLWWRRSARRGEPVPRPRRLEILVPATGAERRWAWAVSISAGICEELVFRGLLITAGIAAGWPPIVAALASSVLFGMAHLYQGWLGMLLTGALGMAMAYFYLPTGSLLIPIVLHTLIDLRGLVMVPAVATPPEPVQRDSVN</sequence>
<dbReference type="RefSeq" id="WP_345137086.1">
    <property type="nucleotide sequence ID" value="NZ_BAABAT010000039.1"/>
</dbReference>
<proteinExistence type="predicted"/>
<dbReference type="Pfam" id="PF02517">
    <property type="entry name" value="Rce1-like"/>
    <property type="match status" value="1"/>
</dbReference>
<keyword evidence="1" id="KW-0812">Transmembrane</keyword>
<evidence type="ECO:0000313" key="4">
    <source>
        <dbReference type="Proteomes" id="UP001500620"/>
    </source>
</evidence>
<dbReference type="PANTHER" id="PTHR43592">
    <property type="entry name" value="CAAX AMINO TERMINAL PROTEASE"/>
    <property type="match status" value="1"/>
</dbReference>
<feature type="transmembrane region" description="Helical" evidence="1">
    <location>
        <begin position="97"/>
        <end position="118"/>
    </location>
</feature>
<feature type="transmembrane region" description="Helical" evidence="1">
    <location>
        <begin position="16"/>
        <end position="34"/>
    </location>
</feature>
<keyword evidence="4" id="KW-1185">Reference proteome</keyword>
<feature type="transmembrane region" description="Helical" evidence="1">
    <location>
        <begin position="66"/>
        <end position="85"/>
    </location>
</feature>
<reference evidence="4" key="1">
    <citation type="journal article" date="2019" name="Int. J. Syst. Evol. Microbiol.">
        <title>The Global Catalogue of Microorganisms (GCM) 10K type strain sequencing project: providing services to taxonomists for standard genome sequencing and annotation.</title>
        <authorList>
            <consortium name="The Broad Institute Genomics Platform"/>
            <consortium name="The Broad Institute Genome Sequencing Center for Infectious Disease"/>
            <person name="Wu L."/>
            <person name="Ma J."/>
        </authorList>
    </citation>
    <scope>NUCLEOTIDE SEQUENCE [LARGE SCALE GENOMIC DNA]</scope>
    <source>
        <strain evidence="4">JCM 17441</strain>
    </source>
</reference>
<dbReference type="InterPro" id="IPR003675">
    <property type="entry name" value="Rce1/LyrA-like_dom"/>
</dbReference>
<comment type="caution">
    <text evidence="3">The sequence shown here is derived from an EMBL/GenBank/DDBJ whole genome shotgun (WGS) entry which is preliminary data.</text>
</comment>
<dbReference type="PANTHER" id="PTHR43592:SF7">
    <property type="entry name" value="CAAX AMINO TERMINAL PROTEASE FAMILY PROTEIN"/>
    <property type="match status" value="1"/>
</dbReference>
<protein>
    <recommendedName>
        <fullName evidence="2">CAAX prenyl protease 2/Lysostaphin resistance protein A-like domain-containing protein</fullName>
    </recommendedName>
</protein>
<organism evidence="3 4">
    <name type="scientific">Dactylosporangium darangshiense</name>
    <dbReference type="NCBI Taxonomy" id="579108"/>
    <lineage>
        <taxon>Bacteria</taxon>
        <taxon>Bacillati</taxon>
        <taxon>Actinomycetota</taxon>
        <taxon>Actinomycetes</taxon>
        <taxon>Micromonosporales</taxon>
        <taxon>Micromonosporaceae</taxon>
        <taxon>Dactylosporangium</taxon>
    </lineage>
</organism>
<evidence type="ECO:0000256" key="1">
    <source>
        <dbReference type="SAM" id="Phobius"/>
    </source>
</evidence>
<feature type="domain" description="CAAX prenyl protease 2/Lysostaphin resistance protein A-like" evidence="2">
    <location>
        <begin position="147"/>
        <end position="233"/>
    </location>
</feature>
<keyword evidence="1" id="KW-0472">Membrane</keyword>
<accession>A0ABP8DNA6</accession>
<name>A0ABP8DNA6_9ACTN</name>
<evidence type="ECO:0000259" key="2">
    <source>
        <dbReference type="Pfam" id="PF02517"/>
    </source>
</evidence>
<gene>
    <name evidence="3" type="ORF">GCM10022255_087710</name>
</gene>